<keyword evidence="10" id="KW-0325">Glycoprotein</keyword>
<dbReference type="AlphaFoldDB" id="A0A914DGP8"/>
<dbReference type="GO" id="GO:0045499">
    <property type="term" value="F:chemorepellent activity"/>
    <property type="evidence" value="ECO:0007669"/>
    <property type="project" value="TreeGrafter"/>
</dbReference>
<keyword evidence="4 13" id="KW-0812">Transmembrane</keyword>
<dbReference type="SMART" id="SM00423">
    <property type="entry name" value="PSI"/>
    <property type="match status" value="1"/>
</dbReference>
<feature type="domain" description="Sema" evidence="15">
    <location>
        <begin position="22"/>
        <end position="499"/>
    </location>
</feature>
<dbReference type="InterPro" id="IPR002165">
    <property type="entry name" value="Plexin_repeat"/>
</dbReference>
<protein>
    <recommendedName>
        <fullName evidence="11">Semaphorin-1A</fullName>
    </recommendedName>
</protein>
<evidence type="ECO:0000256" key="3">
    <source>
        <dbReference type="ARBA" id="ARBA00022473"/>
    </source>
</evidence>
<keyword evidence="5" id="KW-0221">Differentiation</keyword>
<dbReference type="PANTHER" id="PTHR11036">
    <property type="entry name" value="SEMAPHORIN"/>
    <property type="match status" value="1"/>
</dbReference>
<evidence type="ECO:0000256" key="11">
    <source>
        <dbReference type="ARBA" id="ARBA00074143"/>
    </source>
</evidence>
<dbReference type="GO" id="GO:0030215">
    <property type="term" value="F:semaphorin receptor binding"/>
    <property type="evidence" value="ECO:0007669"/>
    <property type="project" value="InterPro"/>
</dbReference>
<dbReference type="Pfam" id="PF01403">
    <property type="entry name" value="Sema"/>
    <property type="match status" value="1"/>
</dbReference>
<keyword evidence="6" id="KW-0524">Neurogenesis</keyword>
<evidence type="ECO:0000259" key="15">
    <source>
        <dbReference type="PROSITE" id="PS51004"/>
    </source>
</evidence>
<evidence type="ECO:0000256" key="10">
    <source>
        <dbReference type="ARBA" id="ARBA00023180"/>
    </source>
</evidence>
<comment type="caution">
    <text evidence="12">Lacks conserved residue(s) required for the propagation of feature annotation.</text>
</comment>
<organism evidence="16 17">
    <name type="scientific">Acrobeloides nanus</name>
    <dbReference type="NCBI Taxonomy" id="290746"/>
    <lineage>
        <taxon>Eukaryota</taxon>
        <taxon>Metazoa</taxon>
        <taxon>Ecdysozoa</taxon>
        <taxon>Nematoda</taxon>
        <taxon>Chromadorea</taxon>
        <taxon>Rhabditida</taxon>
        <taxon>Tylenchina</taxon>
        <taxon>Cephalobomorpha</taxon>
        <taxon>Cephaloboidea</taxon>
        <taxon>Cephalobidae</taxon>
        <taxon>Acrobeloides</taxon>
    </lineage>
</organism>
<keyword evidence="7 13" id="KW-1133">Transmembrane helix</keyword>
<dbReference type="InterPro" id="IPR036352">
    <property type="entry name" value="Semap_dom_sf"/>
</dbReference>
<keyword evidence="9" id="KW-1015">Disulfide bond</keyword>
<dbReference type="Proteomes" id="UP000887540">
    <property type="component" value="Unplaced"/>
</dbReference>
<dbReference type="InterPro" id="IPR001627">
    <property type="entry name" value="Semap_dom"/>
</dbReference>
<evidence type="ECO:0000256" key="5">
    <source>
        <dbReference type="ARBA" id="ARBA00022782"/>
    </source>
</evidence>
<evidence type="ECO:0000256" key="2">
    <source>
        <dbReference type="ARBA" id="ARBA00009492"/>
    </source>
</evidence>
<keyword evidence="14" id="KW-0732">Signal</keyword>
<reference evidence="17" key="1">
    <citation type="submission" date="2022-11" db="UniProtKB">
        <authorList>
            <consortium name="WormBaseParasite"/>
        </authorList>
    </citation>
    <scope>IDENTIFICATION</scope>
</reference>
<dbReference type="Gene3D" id="3.30.1680.10">
    <property type="entry name" value="ligand-binding face of the semaphorins, domain 2"/>
    <property type="match status" value="1"/>
</dbReference>
<dbReference type="GO" id="GO:0005886">
    <property type="term" value="C:plasma membrane"/>
    <property type="evidence" value="ECO:0007669"/>
    <property type="project" value="TreeGrafter"/>
</dbReference>
<dbReference type="PROSITE" id="PS51004">
    <property type="entry name" value="SEMA"/>
    <property type="match status" value="1"/>
</dbReference>
<evidence type="ECO:0000313" key="17">
    <source>
        <dbReference type="WBParaSite" id="ACRNAN_scaffold2552.g13271.t1"/>
    </source>
</evidence>
<dbReference type="SUPFAM" id="SSF101912">
    <property type="entry name" value="Sema domain"/>
    <property type="match status" value="1"/>
</dbReference>
<feature type="signal peptide" evidence="14">
    <location>
        <begin position="1"/>
        <end position="26"/>
    </location>
</feature>
<comment type="subcellular location">
    <subcellularLocation>
        <location evidence="1">Membrane</location>
    </subcellularLocation>
</comment>
<dbReference type="InterPro" id="IPR015943">
    <property type="entry name" value="WD40/YVTN_repeat-like_dom_sf"/>
</dbReference>
<dbReference type="PANTHER" id="PTHR11036:SF127">
    <property type="entry name" value="SEMAPHORIN-1A"/>
    <property type="match status" value="1"/>
</dbReference>
<evidence type="ECO:0000256" key="8">
    <source>
        <dbReference type="ARBA" id="ARBA00023136"/>
    </source>
</evidence>
<dbReference type="InterPro" id="IPR027231">
    <property type="entry name" value="Semaphorin"/>
</dbReference>
<evidence type="ECO:0000256" key="12">
    <source>
        <dbReference type="PROSITE-ProRule" id="PRU00352"/>
    </source>
</evidence>
<keyword evidence="8 13" id="KW-0472">Membrane</keyword>
<dbReference type="Gene3D" id="2.130.10.10">
    <property type="entry name" value="YVTN repeat-like/Quinoprotein amine dehydrogenase"/>
    <property type="match status" value="1"/>
</dbReference>
<dbReference type="WBParaSite" id="ACRNAN_scaffold2552.g13271.t1">
    <property type="protein sequence ID" value="ACRNAN_scaffold2552.g13271.t1"/>
    <property type="gene ID" value="ACRNAN_scaffold2552.g13271"/>
</dbReference>
<dbReference type="SMART" id="SM00630">
    <property type="entry name" value="Sema"/>
    <property type="match status" value="1"/>
</dbReference>
<keyword evidence="16" id="KW-1185">Reference proteome</keyword>
<keyword evidence="3" id="KW-0217">Developmental protein</keyword>
<dbReference type="GO" id="GO:0007411">
    <property type="term" value="P:axon guidance"/>
    <property type="evidence" value="ECO:0007669"/>
    <property type="project" value="TreeGrafter"/>
</dbReference>
<feature type="transmembrane region" description="Helical" evidence="13">
    <location>
        <begin position="590"/>
        <end position="612"/>
    </location>
</feature>
<dbReference type="InterPro" id="IPR016201">
    <property type="entry name" value="PSI"/>
</dbReference>
<evidence type="ECO:0000256" key="14">
    <source>
        <dbReference type="SAM" id="SignalP"/>
    </source>
</evidence>
<proteinExistence type="inferred from homology"/>
<dbReference type="SUPFAM" id="SSF103575">
    <property type="entry name" value="Plexin repeat"/>
    <property type="match status" value="1"/>
</dbReference>
<accession>A0A914DGP8</accession>
<comment type="similarity">
    <text evidence="2">Belongs to the semaphorin family.</text>
</comment>
<evidence type="ECO:0000256" key="1">
    <source>
        <dbReference type="ARBA" id="ARBA00004370"/>
    </source>
</evidence>
<dbReference type="GO" id="GO:0071526">
    <property type="term" value="P:semaphorin-plexin signaling pathway"/>
    <property type="evidence" value="ECO:0007669"/>
    <property type="project" value="TreeGrafter"/>
</dbReference>
<name>A0A914DGP8_9BILA</name>
<evidence type="ECO:0000256" key="13">
    <source>
        <dbReference type="SAM" id="Phobius"/>
    </source>
</evidence>
<sequence length="738" mass="82309">METSITYQTFFAILFLFIRLFEVVIAADNLNLKPRQIVNESGNGRRFKSPNGNQDQFHLLDVYEDSIIIGARNAVYNLSKSTLENKYTIHWKSSGQIVEECHMKGRLESECHNFVRVVTRLSNGRTLVCGTHAFSPYCREYEFSSGEDRFVDKLEFSGRAIAPYDPRDNSTYVYDAESNDLYTGTVSDFGGNDPLVYRKRLPNGEILRTQKDDLKVIDSPNFVGSFIYKEHVYFWYRELAAETLDNNREEQVYARVGRVCRNDRGGPSPAQDRWTTFLKARLNCSIPADIPFYFNEIQSVSDPAPTPDGDAVVYAVFQTSRSAMLMSAVCAFRMSSIISNFEHGRFKTQRTPQSLWGPLQKFYANPADRPGRCVPDSRKIQDVSFILKNPLMYDLVDSLHKSPLLIEGPAKSELTKIAVLSQVRSVRGQPHDVVYVARSDGQILKLVESSPGTFNQTSIVVERIKIFDDPSMVIRGIKPLESSDELLVASYNEIVKIPLFHCAQQTSCAACVGLRDPHCAWDSDNRRCVHMRDWSKGSYVQNILTGVSEQCPGGTLFMESSYLINDDQQVVLPSSFENSSTEASHAGGTIAAAVILTAVLASVIGFVVGYRFSNYRILNDKHGAHSSGSSSGGSDYDSYGRARLTRHDSMKTTDHVYAAAPPGKSMDAVSLVLNQSIHGHVVPVPVMTSISNGNSGLTTPRHDRNLLLNGAVMSNMNGSSQLANLTLPRDYRVKKVYL</sequence>
<evidence type="ECO:0000256" key="4">
    <source>
        <dbReference type="ARBA" id="ARBA00022692"/>
    </source>
</evidence>
<evidence type="ECO:0000256" key="9">
    <source>
        <dbReference type="ARBA" id="ARBA00023157"/>
    </source>
</evidence>
<feature type="chain" id="PRO_5037617129" description="Semaphorin-1A" evidence="14">
    <location>
        <begin position="27"/>
        <end position="738"/>
    </location>
</feature>
<dbReference type="FunFam" id="3.30.1680.10:FF:000016">
    <property type="entry name" value="Putative Semaphorin-6B"/>
    <property type="match status" value="1"/>
</dbReference>
<evidence type="ECO:0000313" key="16">
    <source>
        <dbReference type="Proteomes" id="UP000887540"/>
    </source>
</evidence>
<evidence type="ECO:0000256" key="6">
    <source>
        <dbReference type="ARBA" id="ARBA00022902"/>
    </source>
</evidence>
<dbReference type="GO" id="GO:0030335">
    <property type="term" value="P:positive regulation of cell migration"/>
    <property type="evidence" value="ECO:0007669"/>
    <property type="project" value="TreeGrafter"/>
</dbReference>
<evidence type="ECO:0000256" key="7">
    <source>
        <dbReference type="ARBA" id="ARBA00022989"/>
    </source>
</evidence>
<dbReference type="Pfam" id="PF01437">
    <property type="entry name" value="PSI"/>
    <property type="match status" value="1"/>
</dbReference>